<keyword evidence="4" id="KW-1185">Reference proteome</keyword>
<feature type="region of interest" description="Disordered" evidence="1">
    <location>
        <begin position="307"/>
        <end position="373"/>
    </location>
</feature>
<accession>A0A6N4W9J0</accession>
<evidence type="ECO:0000313" key="4">
    <source>
        <dbReference type="Proteomes" id="UP000467249"/>
    </source>
</evidence>
<feature type="compositionally biased region" description="Low complexity" evidence="1">
    <location>
        <begin position="307"/>
        <end position="319"/>
    </location>
</feature>
<dbReference type="Proteomes" id="UP000467249">
    <property type="component" value="Chromosome"/>
</dbReference>
<evidence type="ECO:0000256" key="1">
    <source>
        <dbReference type="SAM" id="MobiDB-lite"/>
    </source>
</evidence>
<dbReference type="AlphaFoldDB" id="A0A6N4W9J0"/>
<feature type="chain" id="PRO_5026657796" description="PE-PGRS family protein" evidence="2">
    <location>
        <begin position="30"/>
        <end position="373"/>
    </location>
</feature>
<evidence type="ECO:0008006" key="5">
    <source>
        <dbReference type="Google" id="ProtNLM"/>
    </source>
</evidence>
<proteinExistence type="predicted"/>
<evidence type="ECO:0000313" key="3">
    <source>
        <dbReference type="EMBL" id="BBZ77023.1"/>
    </source>
</evidence>
<reference evidence="3 4" key="1">
    <citation type="journal article" date="2019" name="Emerg. Microbes Infect.">
        <title>Comprehensive subspecies identification of 175 nontuberculous mycobacteria species based on 7547 genomic profiles.</title>
        <authorList>
            <person name="Matsumoto Y."/>
            <person name="Kinjo T."/>
            <person name="Motooka D."/>
            <person name="Nabeya D."/>
            <person name="Jung N."/>
            <person name="Uechi K."/>
            <person name="Horii T."/>
            <person name="Iida T."/>
            <person name="Fujita J."/>
            <person name="Nakamura S."/>
        </authorList>
    </citation>
    <scope>NUCLEOTIDE SEQUENCE [LARGE SCALE GENOMIC DNA]</scope>
    <source>
        <strain evidence="3 4">JCM 30275</strain>
    </source>
</reference>
<protein>
    <recommendedName>
        <fullName evidence="5">PE-PGRS family protein</fullName>
    </recommendedName>
</protein>
<sequence length="373" mass="36472">MQISLRSHLIAGTAAVVGASAIAMTPVVAQHDLALPAIQAPAASASVQLAGFDSPITELLTSIGLTNQLLFQNVGPVLSPAVPWSGLSKLGLLPQIITDALPVVRQLGLNGSDYIYQSVKGLGTSAVALSEGVWNAAGQLASLNIQGAINTLVTAVQFAGQNALAAGNYVLQGVITRATAVVNNLVPILSALPGAVINQGLVVAGAVVKVVTNAVNALSAPNPIEGVWNAVVDGLLGPTGIPGVLNALTIGPGVDASATPPINAYVPSVRTVVTSVVKAVQTGLATANPAPPPATAVSTAAPSASSLRAAAAESSTTSTVETKKSDEGTSGGSATAGDNKSGGSSAGSDNGSSNGGSKSTGGSARAHKAKSAD</sequence>
<keyword evidence="2" id="KW-0732">Signal</keyword>
<gene>
    <name evidence="3" type="ORF">MANY_23600</name>
</gene>
<dbReference type="EMBL" id="AP022620">
    <property type="protein sequence ID" value="BBZ77023.1"/>
    <property type="molecule type" value="Genomic_DNA"/>
</dbReference>
<name>A0A6N4W9J0_9MYCO</name>
<dbReference type="KEGG" id="many:MANY_23600"/>
<organism evidence="3 4">
    <name type="scientific">Mycolicibacterium anyangense</name>
    <dbReference type="NCBI Taxonomy" id="1431246"/>
    <lineage>
        <taxon>Bacteria</taxon>
        <taxon>Bacillati</taxon>
        <taxon>Actinomycetota</taxon>
        <taxon>Actinomycetes</taxon>
        <taxon>Mycobacteriales</taxon>
        <taxon>Mycobacteriaceae</taxon>
        <taxon>Mycolicibacterium</taxon>
    </lineage>
</organism>
<feature type="compositionally biased region" description="Low complexity" evidence="1">
    <location>
        <begin position="336"/>
        <end position="364"/>
    </location>
</feature>
<dbReference type="RefSeq" id="WP_163804398.1">
    <property type="nucleotide sequence ID" value="NZ_AP022620.1"/>
</dbReference>
<evidence type="ECO:0000256" key="2">
    <source>
        <dbReference type="SAM" id="SignalP"/>
    </source>
</evidence>
<feature type="signal peptide" evidence="2">
    <location>
        <begin position="1"/>
        <end position="29"/>
    </location>
</feature>